<dbReference type="EMBL" id="JAGQLI010000128">
    <property type="protein sequence ID" value="MCA9379278.1"/>
    <property type="molecule type" value="Genomic_DNA"/>
</dbReference>
<dbReference type="GO" id="GO:0016787">
    <property type="term" value="F:hydrolase activity"/>
    <property type="evidence" value="ECO:0007669"/>
    <property type="project" value="UniProtKB-KW"/>
</dbReference>
<dbReference type="GO" id="GO:0003677">
    <property type="term" value="F:DNA binding"/>
    <property type="evidence" value="ECO:0007669"/>
    <property type="project" value="UniProtKB-KW"/>
</dbReference>
<name>A0A955KZN7_9BACT</name>
<evidence type="ECO:0000256" key="2">
    <source>
        <dbReference type="ARBA" id="ARBA00022741"/>
    </source>
</evidence>
<dbReference type="SUPFAM" id="SSF141259">
    <property type="entry name" value="CarD-like"/>
    <property type="match status" value="1"/>
</dbReference>
<dbReference type="InterPro" id="IPR001650">
    <property type="entry name" value="Helicase_C-like"/>
</dbReference>
<dbReference type="Pfam" id="PF17757">
    <property type="entry name" value="UvrB_inter"/>
    <property type="match status" value="1"/>
</dbReference>
<dbReference type="InterPro" id="IPR014001">
    <property type="entry name" value="Helicase_ATP-bd"/>
</dbReference>
<sequence>MSLEQVRVIKTLPHLIPLHTVELGVGALATSYSVQIVKFLQQIVEVDHNWELTKVVSLMESTGWERVNTITAKQEYSLKGDVLSLWPAGYTHPIKLEFDFDKLTKIYSYDETYGRQIRPVEQVLVSKHRLTDDSDIQALQIAETANLSQRPTIFTSSTLPPQLAEQEIEFTEYDFQYPQLFWSRLDLLKQEIHRLENLGYAIKIVSKHIDSLPAEILPQHTDHRLWNYVDTSLSAGFVSAREKVAVFTDREIFGTVYLTKRKQTDTNTSKLLAQFEGEISVGDHIVHEEYGVAIYAGLTQELVDGQMQEYLKLEYAGEDELLVPISQVDKLTKFIGNDGLEPKLSRLGHAEWRQAKNKVKKSVTILARDLISHYAQRELATAQEIEIEDSPEYARFVSRFPFTETEDQLRATNEILDDMHKQTPMNRLLVGDVGFGKTEVIMRAAFKAVEAGMQVAVLCPTTVLSSQHFSVFSERFKDFPIKIVNLSRFNSVKENRQNADMLNSGVAQIAVGTHALLRGDLKFKRLGLLVVDEEQKFGVAQKEKIKKINYGVHHLSVSATPIPRTLGMALSTIQEISLITQAPVGRKPIKTEVTKLDWQQVSGAIQLEVSRGGQVYFVHNRVQDIESILLKLQNLLPGIRITLAHGQMAPSRLDKEITDFYLHKYDVLLCTTIIENGLDMPNVNTMIIHQAERFGLSQLYQLRGRVGRSDRQAFCYLFYTGRKLEVEDENLALVPTKTGKQTVKKKFEPEYIKRLQAMAEATELGAGFNIASRDLEIRGAGNLLGAEQHGNIAGVGYALYMQMLAQEMEKLKSLAS</sequence>
<dbReference type="Gene3D" id="3.40.50.300">
    <property type="entry name" value="P-loop containing nucleotide triphosphate hydrolases"/>
    <property type="match status" value="2"/>
</dbReference>
<dbReference type="InterPro" id="IPR041471">
    <property type="entry name" value="UvrB_inter"/>
</dbReference>
<evidence type="ECO:0000256" key="7">
    <source>
        <dbReference type="ARBA" id="ARBA00023125"/>
    </source>
</evidence>
<dbReference type="InterPro" id="IPR003711">
    <property type="entry name" value="CarD-like/TRCF_RID"/>
</dbReference>
<evidence type="ECO:0000259" key="9">
    <source>
        <dbReference type="PROSITE" id="PS51192"/>
    </source>
</evidence>
<dbReference type="GO" id="GO:0006281">
    <property type="term" value="P:DNA repair"/>
    <property type="evidence" value="ECO:0007669"/>
    <property type="project" value="UniProtKB-KW"/>
</dbReference>
<dbReference type="SMART" id="SM01058">
    <property type="entry name" value="CarD_TRCF"/>
    <property type="match status" value="1"/>
</dbReference>
<organism evidence="11 12">
    <name type="scientific">Candidatus Dojkabacteria bacterium</name>
    <dbReference type="NCBI Taxonomy" id="2099670"/>
    <lineage>
        <taxon>Bacteria</taxon>
        <taxon>Candidatus Dojkabacteria</taxon>
    </lineage>
</organism>
<evidence type="ECO:0000256" key="8">
    <source>
        <dbReference type="ARBA" id="ARBA00023204"/>
    </source>
</evidence>
<feature type="domain" description="Helicase C-terminal" evidence="10">
    <location>
        <begin position="588"/>
        <end position="759"/>
    </location>
</feature>
<keyword evidence="7" id="KW-0238">DNA-binding</keyword>
<keyword evidence="1" id="KW-0963">Cytoplasm</keyword>
<keyword evidence="5 11" id="KW-0347">Helicase</keyword>
<dbReference type="InterPro" id="IPR011545">
    <property type="entry name" value="DEAD/DEAH_box_helicase_dom"/>
</dbReference>
<keyword evidence="8" id="KW-0234">DNA repair</keyword>
<dbReference type="Pfam" id="PF00270">
    <property type="entry name" value="DEAD"/>
    <property type="match status" value="1"/>
</dbReference>
<dbReference type="Pfam" id="PF00271">
    <property type="entry name" value="Helicase_C"/>
    <property type="match status" value="1"/>
</dbReference>
<evidence type="ECO:0000256" key="5">
    <source>
        <dbReference type="ARBA" id="ARBA00022806"/>
    </source>
</evidence>
<dbReference type="CDD" id="cd17991">
    <property type="entry name" value="DEXHc_TRCF"/>
    <property type="match status" value="1"/>
</dbReference>
<keyword evidence="4" id="KW-0378">Hydrolase</keyword>
<dbReference type="PANTHER" id="PTHR47964:SF1">
    <property type="entry name" value="ATP-DEPENDENT DNA HELICASE HOMOLOG RECG, CHLOROPLASTIC"/>
    <property type="match status" value="1"/>
</dbReference>
<dbReference type="SMART" id="SM00487">
    <property type="entry name" value="DEXDc"/>
    <property type="match status" value="1"/>
</dbReference>
<dbReference type="GO" id="GO:0005524">
    <property type="term" value="F:ATP binding"/>
    <property type="evidence" value="ECO:0007669"/>
    <property type="project" value="UniProtKB-KW"/>
</dbReference>
<evidence type="ECO:0000256" key="6">
    <source>
        <dbReference type="ARBA" id="ARBA00022840"/>
    </source>
</evidence>
<dbReference type="PROSITE" id="PS51192">
    <property type="entry name" value="HELICASE_ATP_BIND_1"/>
    <property type="match status" value="1"/>
</dbReference>
<dbReference type="InterPro" id="IPR036101">
    <property type="entry name" value="CarD-like/TRCF_RID_sf"/>
</dbReference>
<dbReference type="InterPro" id="IPR027417">
    <property type="entry name" value="P-loop_NTPase"/>
</dbReference>
<feature type="domain" description="Helicase ATP-binding" evidence="9">
    <location>
        <begin position="418"/>
        <end position="579"/>
    </location>
</feature>
<evidence type="ECO:0000259" key="10">
    <source>
        <dbReference type="PROSITE" id="PS51194"/>
    </source>
</evidence>
<dbReference type="GO" id="GO:0003678">
    <property type="term" value="F:DNA helicase activity"/>
    <property type="evidence" value="ECO:0007669"/>
    <property type="project" value="TreeGrafter"/>
</dbReference>
<proteinExistence type="predicted"/>
<keyword evidence="6" id="KW-0067">ATP-binding</keyword>
<dbReference type="Proteomes" id="UP000760819">
    <property type="component" value="Unassembled WGS sequence"/>
</dbReference>
<evidence type="ECO:0000256" key="4">
    <source>
        <dbReference type="ARBA" id="ARBA00022801"/>
    </source>
</evidence>
<evidence type="ECO:0000256" key="3">
    <source>
        <dbReference type="ARBA" id="ARBA00022763"/>
    </source>
</evidence>
<dbReference type="SMART" id="SM00490">
    <property type="entry name" value="HELICc"/>
    <property type="match status" value="1"/>
</dbReference>
<dbReference type="PANTHER" id="PTHR47964">
    <property type="entry name" value="ATP-DEPENDENT DNA HELICASE HOMOLOG RECG, CHLOROPLASTIC"/>
    <property type="match status" value="1"/>
</dbReference>
<dbReference type="InterPro" id="IPR047112">
    <property type="entry name" value="RecG/Mfd"/>
</dbReference>
<protein>
    <submittedName>
        <fullName evidence="11">DEAD/DEAH box helicase</fullName>
    </submittedName>
</protein>
<keyword evidence="3" id="KW-0227">DNA damage</keyword>
<dbReference type="Gene3D" id="2.40.10.170">
    <property type="match status" value="1"/>
</dbReference>
<evidence type="ECO:0000313" key="11">
    <source>
        <dbReference type="EMBL" id="MCA9379278.1"/>
    </source>
</evidence>
<keyword evidence="2" id="KW-0547">Nucleotide-binding</keyword>
<dbReference type="PROSITE" id="PS51194">
    <property type="entry name" value="HELICASE_CTER"/>
    <property type="match status" value="1"/>
</dbReference>
<accession>A0A955KZN7</accession>
<dbReference type="Gene3D" id="3.30.2060.10">
    <property type="entry name" value="Penicillin-binding protein 1b domain"/>
    <property type="match status" value="1"/>
</dbReference>
<dbReference type="AlphaFoldDB" id="A0A955KZN7"/>
<comment type="caution">
    <text evidence="11">The sequence shown here is derived from an EMBL/GenBank/DDBJ whole genome shotgun (WGS) entry which is preliminary data.</text>
</comment>
<evidence type="ECO:0000256" key="1">
    <source>
        <dbReference type="ARBA" id="ARBA00022490"/>
    </source>
</evidence>
<dbReference type="Pfam" id="PF02559">
    <property type="entry name" value="CarD_TRCF_RID"/>
    <property type="match status" value="1"/>
</dbReference>
<gene>
    <name evidence="11" type="ORF">KC640_02520</name>
</gene>
<reference evidence="11" key="2">
    <citation type="journal article" date="2021" name="Microbiome">
        <title>Successional dynamics and alternative stable states in a saline activated sludge microbial community over 9 years.</title>
        <authorList>
            <person name="Wang Y."/>
            <person name="Ye J."/>
            <person name="Ju F."/>
            <person name="Liu L."/>
            <person name="Boyd J.A."/>
            <person name="Deng Y."/>
            <person name="Parks D.H."/>
            <person name="Jiang X."/>
            <person name="Yin X."/>
            <person name="Woodcroft B.J."/>
            <person name="Tyson G.W."/>
            <person name="Hugenholtz P."/>
            <person name="Polz M.F."/>
            <person name="Zhang T."/>
        </authorList>
    </citation>
    <scope>NUCLEOTIDE SEQUENCE</scope>
    <source>
        <strain evidence="11">HKST-UBA12</strain>
    </source>
</reference>
<evidence type="ECO:0000313" key="12">
    <source>
        <dbReference type="Proteomes" id="UP000760819"/>
    </source>
</evidence>
<reference evidence="11" key="1">
    <citation type="submission" date="2020-04" db="EMBL/GenBank/DDBJ databases">
        <authorList>
            <person name="Zhang T."/>
        </authorList>
    </citation>
    <scope>NUCLEOTIDE SEQUENCE</scope>
    <source>
        <strain evidence="11">HKST-UBA12</strain>
    </source>
</reference>
<dbReference type="SUPFAM" id="SSF52540">
    <property type="entry name" value="P-loop containing nucleoside triphosphate hydrolases"/>
    <property type="match status" value="2"/>
</dbReference>